<evidence type="ECO:0000256" key="1">
    <source>
        <dbReference type="ARBA" id="ARBA00004613"/>
    </source>
</evidence>
<keyword evidence="3 5" id="KW-0964">Secreted</keyword>
<feature type="chain" id="PRO_5044978202" description="RxLR effector protein" evidence="5">
    <location>
        <begin position="24"/>
        <end position="261"/>
    </location>
</feature>
<name>A0A225VSK3_9STRA</name>
<dbReference type="Proteomes" id="UP000198211">
    <property type="component" value="Unassembled WGS sequence"/>
</dbReference>
<comment type="similarity">
    <text evidence="2 5">Belongs to the RxLR effector family.</text>
</comment>
<evidence type="ECO:0000256" key="3">
    <source>
        <dbReference type="ARBA" id="ARBA00022525"/>
    </source>
</evidence>
<evidence type="ECO:0000256" key="2">
    <source>
        <dbReference type="ARBA" id="ARBA00010400"/>
    </source>
</evidence>
<sequence>MRPYQVLLVTVVIVLVSNVYTAATEPKLAPTDIHSRTRSLRIIKSSERIDASSTEERAVLSTLRNKFNDLGNEFKVIRWATSGKSDNYVLNKLGLKGLSGTALKTHKNYKIYESFLDNVIKHQLTKWVTEGRSTSTVWGILGLDKVPVKNLVTTKEFVVYFRYVKLFDSEAMRNWGLSKLPEMVGLSKTEMTVKSRIWAQTRTGAKTTKEAKHIDAYVKMALELEGLSDRAIKKSSNYIYYKSYLDEIEALNKISLRKGTR</sequence>
<keyword evidence="4 5" id="KW-0732">Signal</keyword>
<comment type="function">
    <text evidence="5">Effector that suppresses plant defense responses during pathogen infection.</text>
</comment>
<dbReference type="AlphaFoldDB" id="A0A225VSK3"/>
<evidence type="ECO:0000313" key="7">
    <source>
        <dbReference type="Proteomes" id="UP000198211"/>
    </source>
</evidence>
<organism evidence="6 7">
    <name type="scientific">Phytophthora megakarya</name>
    <dbReference type="NCBI Taxonomy" id="4795"/>
    <lineage>
        <taxon>Eukaryota</taxon>
        <taxon>Sar</taxon>
        <taxon>Stramenopiles</taxon>
        <taxon>Oomycota</taxon>
        <taxon>Peronosporomycetes</taxon>
        <taxon>Peronosporales</taxon>
        <taxon>Peronosporaceae</taxon>
        <taxon>Phytophthora</taxon>
    </lineage>
</organism>
<protein>
    <recommendedName>
        <fullName evidence="5">RxLR effector protein</fullName>
    </recommendedName>
</protein>
<reference evidence="7" key="1">
    <citation type="submission" date="2017-03" db="EMBL/GenBank/DDBJ databases">
        <title>Phytopthora megakarya and P. palmivora, two closely related causual agents of cacao black pod achieved similar genome size and gene model numbers by different mechanisms.</title>
        <authorList>
            <person name="Ali S."/>
            <person name="Shao J."/>
            <person name="Larry D.J."/>
            <person name="Kronmiller B."/>
            <person name="Shen D."/>
            <person name="Strem M.D."/>
            <person name="Melnick R.L."/>
            <person name="Guiltinan M.J."/>
            <person name="Tyler B.M."/>
            <person name="Meinhardt L.W."/>
            <person name="Bailey B.A."/>
        </authorList>
    </citation>
    <scope>NUCLEOTIDE SEQUENCE [LARGE SCALE GENOMIC DNA]</scope>
    <source>
        <strain evidence="7">zdho120</strain>
    </source>
</reference>
<dbReference type="OrthoDB" id="89661at2759"/>
<accession>A0A225VSK3</accession>
<comment type="caution">
    <text evidence="6">The sequence shown here is derived from an EMBL/GenBank/DDBJ whole genome shotgun (WGS) entry which is preliminary data.</text>
</comment>
<comment type="subcellular location">
    <subcellularLocation>
        <location evidence="1 5">Secreted</location>
    </subcellularLocation>
</comment>
<keyword evidence="7" id="KW-1185">Reference proteome</keyword>
<proteinExistence type="inferred from homology"/>
<comment type="domain">
    <text evidence="5">The RxLR-dEER motif acts to carry the protein into the host cell cytoplasm through binding to cell surface phosphatidylinositol-3-phosphate.</text>
</comment>
<dbReference type="Pfam" id="PF16810">
    <property type="entry name" value="RXLR"/>
    <property type="match status" value="1"/>
</dbReference>
<dbReference type="EMBL" id="NBNE01003259">
    <property type="protein sequence ID" value="OWZ08144.1"/>
    <property type="molecule type" value="Genomic_DNA"/>
</dbReference>
<evidence type="ECO:0000313" key="6">
    <source>
        <dbReference type="EMBL" id="OWZ08144.1"/>
    </source>
</evidence>
<feature type="signal peptide" evidence="5">
    <location>
        <begin position="1"/>
        <end position="23"/>
    </location>
</feature>
<evidence type="ECO:0000256" key="4">
    <source>
        <dbReference type="ARBA" id="ARBA00022729"/>
    </source>
</evidence>
<gene>
    <name evidence="6" type="ORF">PHMEG_00019362</name>
</gene>
<evidence type="ECO:0000256" key="5">
    <source>
        <dbReference type="RuleBase" id="RU367124"/>
    </source>
</evidence>
<dbReference type="InterPro" id="IPR031825">
    <property type="entry name" value="RXLR"/>
</dbReference>